<evidence type="ECO:0000313" key="2">
    <source>
        <dbReference type="EMBL" id="MXU83456.1"/>
    </source>
</evidence>
<name>A0A6B0U5F3_IXORI</name>
<keyword evidence="1" id="KW-0732">Signal</keyword>
<sequence length="75" mass="8482">MVSLLFFGLSFCTCPRLQGKLAKWNIAALVGARPCSFQTRNDICIKICALKCSSKECSRPVLFYDSYTSCREYEV</sequence>
<protein>
    <submittedName>
        <fullName evidence="2">Putative secreted protein</fullName>
    </submittedName>
</protein>
<dbReference type="EMBL" id="GIFC01001373">
    <property type="protein sequence ID" value="MXU83456.1"/>
    <property type="molecule type" value="Transcribed_RNA"/>
</dbReference>
<reference evidence="2" key="1">
    <citation type="submission" date="2019-12" db="EMBL/GenBank/DDBJ databases">
        <title>An insight into the sialome of adult female Ixodes ricinus ticks feeding for 6 days.</title>
        <authorList>
            <person name="Perner J."/>
            <person name="Ribeiro J.M.C."/>
        </authorList>
    </citation>
    <scope>NUCLEOTIDE SEQUENCE</scope>
    <source>
        <strain evidence="2">Semi-engorged</strain>
        <tissue evidence="2">Salivary glands</tissue>
    </source>
</reference>
<feature type="chain" id="PRO_5025686294" evidence="1">
    <location>
        <begin position="20"/>
        <end position="75"/>
    </location>
</feature>
<dbReference type="AlphaFoldDB" id="A0A6B0U5F3"/>
<evidence type="ECO:0000256" key="1">
    <source>
        <dbReference type="SAM" id="SignalP"/>
    </source>
</evidence>
<proteinExistence type="predicted"/>
<feature type="signal peptide" evidence="1">
    <location>
        <begin position="1"/>
        <end position="19"/>
    </location>
</feature>
<organism evidence="2">
    <name type="scientific">Ixodes ricinus</name>
    <name type="common">Common tick</name>
    <name type="synonym">Acarus ricinus</name>
    <dbReference type="NCBI Taxonomy" id="34613"/>
    <lineage>
        <taxon>Eukaryota</taxon>
        <taxon>Metazoa</taxon>
        <taxon>Ecdysozoa</taxon>
        <taxon>Arthropoda</taxon>
        <taxon>Chelicerata</taxon>
        <taxon>Arachnida</taxon>
        <taxon>Acari</taxon>
        <taxon>Parasitiformes</taxon>
        <taxon>Ixodida</taxon>
        <taxon>Ixodoidea</taxon>
        <taxon>Ixodidae</taxon>
        <taxon>Ixodinae</taxon>
        <taxon>Ixodes</taxon>
    </lineage>
</organism>
<accession>A0A6B0U5F3</accession>